<protein>
    <submittedName>
        <fullName evidence="1">Uncharacterized protein</fullName>
    </submittedName>
</protein>
<gene>
    <name evidence="1" type="ORF">BpHYR1_043693</name>
</gene>
<comment type="caution">
    <text evidence="1">The sequence shown here is derived from an EMBL/GenBank/DDBJ whole genome shotgun (WGS) entry which is preliminary data.</text>
</comment>
<sequence length="382" mass="44043">MDPSRDQEDKENSQDLSHWINFSESIKNDSEKLSVNSLKNHASISDQLTSQMENFYNSNRTKFLSQAVIDENFEYKHEESFKEIFKFSRKQSAKLDKNLDKGSIPKLSQEFIQNGDDHLVELLNKYNMKNQKVRRSNLGSDSSDDLQLIHEESDEAKLSLNEQLSKRIEKHQEKIKMRSNLMQLMYRKAIQNQTAGQKMAEMNSLEKFNCKKLQRAKTSLGRKKNSFTDTDSIAYSTNIYLTRPKTSFREQIPEKTSFDVSRNLKSQNQAFRLSKNDLNSNIEVFRPAETGEKIDALPKRIKTGKSIKKCQSFMLTCSSPISNSTLLNTSLTKGESPKGLQNYASLNQKSNLVNINIQELIKNAKIMEAKSLSTFWINYQKV</sequence>
<proteinExistence type="predicted"/>
<evidence type="ECO:0000313" key="1">
    <source>
        <dbReference type="EMBL" id="RNA24845.1"/>
    </source>
</evidence>
<keyword evidence="2" id="KW-1185">Reference proteome</keyword>
<dbReference type="Proteomes" id="UP000276133">
    <property type="component" value="Unassembled WGS sequence"/>
</dbReference>
<name>A0A3M7RND8_BRAPC</name>
<reference evidence="1 2" key="1">
    <citation type="journal article" date="2018" name="Sci. Rep.">
        <title>Genomic signatures of local adaptation to the degree of environmental predictability in rotifers.</title>
        <authorList>
            <person name="Franch-Gras L."/>
            <person name="Hahn C."/>
            <person name="Garcia-Roger E.M."/>
            <person name="Carmona M.J."/>
            <person name="Serra M."/>
            <person name="Gomez A."/>
        </authorList>
    </citation>
    <scope>NUCLEOTIDE SEQUENCE [LARGE SCALE GENOMIC DNA]</scope>
    <source>
        <strain evidence="1">HYR1</strain>
    </source>
</reference>
<organism evidence="1 2">
    <name type="scientific">Brachionus plicatilis</name>
    <name type="common">Marine rotifer</name>
    <name type="synonym">Brachionus muelleri</name>
    <dbReference type="NCBI Taxonomy" id="10195"/>
    <lineage>
        <taxon>Eukaryota</taxon>
        <taxon>Metazoa</taxon>
        <taxon>Spiralia</taxon>
        <taxon>Gnathifera</taxon>
        <taxon>Rotifera</taxon>
        <taxon>Eurotatoria</taxon>
        <taxon>Monogononta</taxon>
        <taxon>Pseudotrocha</taxon>
        <taxon>Ploima</taxon>
        <taxon>Brachionidae</taxon>
        <taxon>Brachionus</taxon>
    </lineage>
</organism>
<accession>A0A3M7RND8</accession>
<dbReference type="OrthoDB" id="10470620at2759"/>
<evidence type="ECO:0000313" key="2">
    <source>
        <dbReference type="Proteomes" id="UP000276133"/>
    </source>
</evidence>
<dbReference type="EMBL" id="REGN01003039">
    <property type="protein sequence ID" value="RNA24845.1"/>
    <property type="molecule type" value="Genomic_DNA"/>
</dbReference>
<dbReference type="AlphaFoldDB" id="A0A3M7RND8"/>